<dbReference type="AlphaFoldDB" id="A0AAE2ZHA7"/>
<feature type="transmembrane region" description="Helical" evidence="5">
    <location>
        <begin position="358"/>
        <end position="376"/>
    </location>
</feature>
<reference evidence="7" key="1">
    <citation type="submission" date="2021-08" db="EMBL/GenBank/DDBJ databases">
        <title>Hoeflea bacterium WL0058 sp. nov., isolated from the sediment.</title>
        <authorList>
            <person name="Wang L."/>
            <person name="Zhang D."/>
        </authorList>
    </citation>
    <scope>NUCLEOTIDE SEQUENCE</scope>
    <source>
        <strain evidence="7">WL0058</strain>
    </source>
</reference>
<evidence type="ECO:0000256" key="1">
    <source>
        <dbReference type="ARBA" id="ARBA00004141"/>
    </source>
</evidence>
<feature type="transmembrane region" description="Helical" evidence="5">
    <location>
        <begin position="12"/>
        <end position="34"/>
    </location>
</feature>
<evidence type="ECO:0000256" key="4">
    <source>
        <dbReference type="ARBA" id="ARBA00023136"/>
    </source>
</evidence>
<feature type="transmembrane region" description="Helical" evidence="5">
    <location>
        <begin position="240"/>
        <end position="260"/>
    </location>
</feature>
<feature type="transmembrane region" description="Helical" evidence="5">
    <location>
        <begin position="123"/>
        <end position="145"/>
    </location>
</feature>
<dbReference type="InterPro" id="IPR007016">
    <property type="entry name" value="O-antigen_ligase-rel_domated"/>
</dbReference>
<feature type="transmembrane region" description="Helical" evidence="5">
    <location>
        <begin position="165"/>
        <end position="182"/>
    </location>
</feature>
<organism evidence="7 8">
    <name type="scientific">Flavimaribacter sediminis</name>
    <dbReference type="NCBI Taxonomy" id="2865987"/>
    <lineage>
        <taxon>Bacteria</taxon>
        <taxon>Pseudomonadati</taxon>
        <taxon>Pseudomonadota</taxon>
        <taxon>Alphaproteobacteria</taxon>
        <taxon>Hyphomicrobiales</taxon>
        <taxon>Rhizobiaceae</taxon>
        <taxon>Flavimaribacter</taxon>
    </lineage>
</organism>
<name>A0AAE2ZHA7_9HYPH</name>
<keyword evidence="4 5" id="KW-0472">Membrane</keyword>
<comment type="caution">
    <text evidence="7">The sequence shown here is derived from an EMBL/GenBank/DDBJ whole genome shotgun (WGS) entry which is preliminary data.</text>
</comment>
<evidence type="ECO:0000256" key="3">
    <source>
        <dbReference type="ARBA" id="ARBA00022989"/>
    </source>
</evidence>
<dbReference type="GO" id="GO:0016874">
    <property type="term" value="F:ligase activity"/>
    <property type="evidence" value="ECO:0007669"/>
    <property type="project" value="UniProtKB-KW"/>
</dbReference>
<feature type="domain" description="O-antigen ligase-related" evidence="6">
    <location>
        <begin position="194"/>
        <end position="335"/>
    </location>
</feature>
<evidence type="ECO:0000313" key="7">
    <source>
        <dbReference type="EMBL" id="MBW8636528.1"/>
    </source>
</evidence>
<protein>
    <submittedName>
        <fullName evidence="7">O-antigen ligase family protein</fullName>
    </submittedName>
</protein>
<feature type="transmembrane region" description="Helical" evidence="5">
    <location>
        <begin position="189"/>
        <end position="206"/>
    </location>
</feature>
<feature type="transmembrane region" description="Helical" evidence="5">
    <location>
        <begin position="382"/>
        <end position="398"/>
    </location>
</feature>
<dbReference type="Pfam" id="PF04932">
    <property type="entry name" value="Wzy_C"/>
    <property type="match status" value="1"/>
</dbReference>
<keyword evidence="3 5" id="KW-1133">Transmembrane helix</keyword>
<evidence type="ECO:0000313" key="8">
    <source>
        <dbReference type="Proteomes" id="UP001196509"/>
    </source>
</evidence>
<evidence type="ECO:0000259" key="6">
    <source>
        <dbReference type="Pfam" id="PF04932"/>
    </source>
</evidence>
<feature type="transmembrane region" description="Helical" evidence="5">
    <location>
        <begin position="40"/>
        <end position="58"/>
    </location>
</feature>
<gene>
    <name evidence="7" type="ORF">K1W69_04935</name>
</gene>
<comment type="subcellular location">
    <subcellularLocation>
        <location evidence="1">Membrane</location>
        <topology evidence="1">Multi-pass membrane protein</topology>
    </subcellularLocation>
</comment>
<keyword evidence="7" id="KW-0436">Ligase</keyword>
<sequence length="412" mass="45522">MTAAASIPDRRYVLRINPAKAFIGLGAFLSGFVINEPAPYELYMSGLIGVWFILGLRISANAASLLALLVFFNVGGLLSLTTMAELDFDAVLYMAVSLFLALSAVFFAAIIEQDESRLATIFYAYLAGALVTATIGIAAYFYLIPGSEAFILYDRAKGTFQDPNVFGPFLILPIVFLLHSILSGPLLTAPLRIAAFLVLSFGVFLSFSRAAWGLYFLSVALLILLMLLKENAPAFRMKIIGLSIAGLGLLVVALVIALQFEQVSSLFADRAQLVQSYDTAVYGRFARHGIGFYMAMEHPLGIGPVVFGTIYGEDTHNIWLKALLDYGWLGFASYFTLIALTLSVGFKCLLRDRTWQPFLLCAYVVFVGHVLIGTVIDTDHWRHFYLILGLIWGCFGLERRYQRERSKKATRS</sequence>
<dbReference type="EMBL" id="JAICBX010000001">
    <property type="protein sequence ID" value="MBW8636528.1"/>
    <property type="molecule type" value="Genomic_DNA"/>
</dbReference>
<accession>A0AAE2ZHA7</accession>
<evidence type="ECO:0000256" key="5">
    <source>
        <dbReference type="SAM" id="Phobius"/>
    </source>
</evidence>
<dbReference type="PANTHER" id="PTHR37422">
    <property type="entry name" value="TEICHURONIC ACID BIOSYNTHESIS PROTEIN TUAE"/>
    <property type="match status" value="1"/>
</dbReference>
<feature type="transmembrane region" description="Helical" evidence="5">
    <location>
        <begin position="90"/>
        <end position="111"/>
    </location>
</feature>
<dbReference type="InterPro" id="IPR051533">
    <property type="entry name" value="WaaL-like"/>
</dbReference>
<keyword evidence="8" id="KW-1185">Reference proteome</keyword>
<keyword evidence="2 5" id="KW-0812">Transmembrane</keyword>
<dbReference type="GO" id="GO:0016020">
    <property type="term" value="C:membrane"/>
    <property type="evidence" value="ECO:0007669"/>
    <property type="project" value="UniProtKB-SubCell"/>
</dbReference>
<evidence type="ECO:0000256" key="2">
    <source>
        <dbReference type="ARBA" id="ARBA00022692"/>
    </source>
</evidence>
<proteinExistence type="predicted"/>
<dbReference type="PANTHER" id="PTHR37422:SF21">
    <property type="entry name" value="EXOQ-LIKE PROTEIN"/>
    <property type="match status" value="1"/>
</dbReference>
<feature type="transmembrane region" description="Helical" evidence="5">
    <location>
        <begin position="65"/>
        <end position="84"/>
    </location>
</feature>
<feature type="transmembrane region" description="Helical" evidence="5">
    <location>
        <begin position="326"/>
        <end position="346"/>
    </location>
</feature>
<dbReference type="Proteomes" id="UP001196509">
    <property type="component" value="Unassembled WGS sequence"/>
</dbReference>